<evidence type="ECO:0000313" key="4">
    <source>
        <dbReference type="Proteomes" id="UP000838756"/>
    </source>
</evidence>
<feature type="region of interest" description="Disordered" evidence="1">
    <location>
        <begin position="62"/>
        <end position="106"/>
    </location>
</feature>
<keyword evidence="4" id="KW-1185">Reference proteome</keyword>
<organism evidence="3 4">
    <name type="scientific">Pararge aegeria aegeria</name>
    <dbReference type="NCBI Taxonomy" id="348720"/>
    <lineage>
        <taxon>Eukaryota</taxon>
        <taxon>Metazoa</taxon>
        <taxon>Ecdysozoa</taxon>
        <taxon>Arthropoda</taxon>
        <taxon>Hexapoda</taxon>
        <taxon>Insecta</taxon>
        <taxon>Pterygota</taxon>
        <taxon>Neoptera</taxon>
        <taxon>Endopterygota</taxon>
        <taxon>Lepidoptera</taxon>
        <taxon>Glossata</taxon>
        <taxon>Ditrysia</taxon>
        <taxon>Papilionoidea</taxon>
        <taxon>Nymphalidae</taxon>
        <taxon>Satyrinae</taxon>
        <taxon>Satyrini</taxon>
        <taxon>Parargina</taxon>
        <taxon>Pararge</taxon>
    </lineage>
</organism>
<protein>
    <submittedName>
        <fullName evidence="3">Jg13805 protein</fullName>
    </submittedName>
</protein>
<feature type="compositionally biased region" description="Basic and acidic residues" evidence="1">
    <location>
        <begin position="141"/>
        <end position="156"/>
    </location>
</feature>
<evidence type="ECO:0000313" key="3">
    <source>
        <dbReference type="EMBL" id="CAH2251872.1"/>
    </source>
</evidence>
<gene>
    <name evidence="3" type="primary">jg13805</name>
    <name evidence="3" type="ORF">PAEG_LOCUS22310</name>
</gene>
<feature type="region of interest" description="Disordered" evidence="1">
    <location>
        <begin position="132"/>
        <end position="169"/>
    </location>
</feature>
<feature type="compositionally biased region" description="Basic and acidic residues" evidence="1">
    <location>
        <begin position="80"/>
        <end position="102"/>
    </location>
</feature>
<feature type="compositionally biased region" description="Polar residues" evidence="1">
    <location>
        <begin position="62"/>
        <end position="75"/>
    </location>
</feature>
<feature type="chain" id="PRO_5035779474" evidence="2">
    <location>
        <begin position="37"/>
        <end position="479"/>
    </location>
</feature>
<feature type="signal peptide" evidence="2">
    <location>
        <begin position="1"/>
        <end position="36"/>
    </location>
</feature>
<name>A0A8S4S4E4_9NEOP</name>
<reference evidence="3" key="1">
    <citation type="submission" date="2022-03" db="EMBL/GenBank/DDBJ databases">
        <authorList>
            <person name="Lindestad O."/>
        </authorList>
    </citation>
    <scope>NUCLEOTIDE SEQUENCE</scope>
</reference>
<dbReference type="OrthoDB" id="7483412at2759"/>
<dbReference type="AlphaFoldDB" id="A0A8S4S4E4"/>
<sequence>MAGIGTLRDDNGVLAAEVCAPLLLLCWLCCWPDDDGSESSSRHRTRRSNELFGRRFGSSAVSLHLPSTSGETKQPLSAHRSHEEIRDRRKSHLDPNEPDTRYHSAPSVIDEVLHRRDWERSTKDLYIPLKSDNEFSNASDTSDKSEKDLGKSDEQIVSKPCKKHHKNIKCSRKKPLNKESLNDDVKDQDVTETLTNFYIGESSNTTSPEYTNEIKVDDNIQTTYKPKEAKQSLNESIRCKDRQRPLVPLTEYQVTGFNLEAIDDMELDRSGAVHHSVESRSSLYNTHSIPAPPPSVEAVSYEWEASYLEETGTAGIWRAPAPVPPTVLPPVGWSRARHASAGDVLAPVIRPQSGALSEINSLKDLFNMQLVPQTTASRGAQLQLTVFSSHSFDVPTSFGADQRCVHRCGLQYRGTQSPSFLQAIKSKHSRDSIGPVDRFKPPQVCRPACRSALHQVLYSDFKLVSNFYIFLIYSTGAFW</sequence>
<feature type="compositionally biased region" description="Basic residues" evidence="1">
    <location>
        <begin position="160"/>
        <end position="169"/>
    </location>
</feature>
<proteinExistence type="predicted"/>
<evidence type="ECO:0000256" key="1">
    <source>
        <dbReference type="SAM" id="MobiDB-lite"/>
    </source>
</evidence>
<keyword evidence="2" id="KW-0732">Signal</keyword>
<dbReference type="EMBL" id="CAKXAJ010026031">
    <property type="protein sequence ID" value="CAH2251872.1"/>
    <property type="molecule type" value="Genomic_DNA"/>
</dbReference>
<accession>A0A8S4S4E4</accession>
<evidence type="ECO:0000256" key="2">
    <source>
        <dbReference type="SAM" id="SignalP"/>
    </source>
</evidence>
<dbReference type="Proteomes" id="UP000838756">
    <property type="component" value="Unassembled WGS sequence"/>
</dbReference>
<comment type="caution">
    <text evidence="3">The sequence shown here is derived from an EMBL/GenBank/DDBJ whole genome shotgun (WGS) entry which is preliminary data.</text>
</comment>